<dbReference type="GO" id="GO:0016616">
    <property type="term" value="F:oxidoreductase activity, acting on the CH-OH group of donors, NAD or NADP as acceptor"/>
    <property type="evidence" value="ECO:0007669"/>
    <property type="project" value="TreeGrafter"/>
</dbReference>
<dbReference type="PANTHER" id="PTHR44229">
    <property type="entry name" value="15-HYDROXYPROSTAGLANDIN DEHYDROGENASE [NAD(+)]"/>
    <property type="match status" value="1"/>
</dbReference>
<sequence length="295" mass="32543">MSTPIALITGGGSGIGLAVAEHLINFHGYRVAIADVVAERVKENASRLGDDTCLPLHLDVTNYGALSKAFVQTFEWGGNRLDLFFGNAGIGDSDSLYKDLSIDETTGLPRPLNLRTLDVNLHAVLQGIHLARHFLTEKNQSPGGRIVVTSSAVGLYPNHSLPMYAASKHALVGLVRSLAPVYARDKISINALNPSLIETNLMPEQLRDRWTREQLTPMSTALKAFDAMLADPKMTGQTMELTLDDVVFTPCPDFQRPNTKWMCDQHELWESAMQDYMPRPPLQNAVFEYKPPTSL</sequence>
<accession>A0AAI9ECK2</accession>
<dbReference type="GO" id="GO:0005737">
    <property type="term" value="C:cytoplasm"/>
    <property type="evidence" value="ECO:0007669"/>
    <property type="project" value="TreeGrafter"/>
</dbReference>
<dbReference type="EMBL" id="CAVMBE010000044">
    <property type="protein sequence ID" value="CAK4031120.1"/>
    <property type="molecule type" value="Genomic_DNA"/>
</dbReference>
<evidence type="ECO:0000313" key="5">
    <source>
        <dbReference type="EMBL" id="CAK4031120.1"/>
    </source>
</evidence>
<keyword evidence="6" id="KW-1185">Reference proteome</keyword>
<evidence type="ECO:0000313" key="6">
    <source>
        <dbReference type="Proteomes" id="UP001296104"/>
    </source>
</evidence>
<dbReference type="InterPro" id="IPR002347">
    <property type="entry name" value="SDR_fam"/>
</dbReference>
<evidence type="ECO:0000256" key="4">
    <source>
        <dbReference type="RuleBase" id="RU000363"/>
    </source>
</evidence>
<dbReference type="PRINTS" id="PR00081">
    <property type="entry name" value="GDHRDH"/>
</dbReference>
<comment type="caution">
    <text evidence="5">The sequence shown here is derived from an EMBL/GenBank/DDBJ whole genome shotgun (WGS) entry which is preliminary data.</text>
</comment>
<gene>
    <name evidence="5" type="ORF">LECACI_7A006278</name>
</gene>
<name>A0AAI9ECK2_9PEZI</name>
<dbReference type="PROSITE" id="PS00061">
    <property type="entry name" value="ADH_SHORT"/>
    <property type="match status" value="1"/>
</dbReference>
<protein>
    <submittedName>
        <fullName evidence="5">Cis-2,3-dihydrobiphenyl-2,3-diol dehydrogenase</fullName>
    </submittedName>
</protein>
<dbReference type="Gene3D" id="3.40.50.720">
    <property type="entry name" value="NAD(P)-binding Rossmann-like Domain"/>
    <property type="match status" value="1"/>
</dbReference>
<dbReference type="InterPro" id="IPR036291">
    <property type="entry name" value="NAD(P)-bd_dom_sf"/>
</dbReference>
<keyword evidence="2" id="KW-0521">NADP</keyword>
<dbReference type="Pfam" id="PF00106">
    <property type="entry name" value="adh_short"/>
    <property type="match status" value="1"/>
</dbReference>
<dbReference type="InterPro" id="IPR020904">
    <property type="entry name" value="Sc_DH/Rdtase_CS"/>
</dbReference>
<comment type="similarity">
    <text evidence="1 4">Belongs to the short-chain dehydrogenases/reductases (SDR) family.</text>
</comment>
<dbReference type="PRINTS" id="PR00080">
    <property type="entry name" value="SDRFAMILY"/>
</dbReference>
<organism evidence="5 6">
    <name type="scientific">Lecanosticta acicola</name>
    <dbReference type="NCBI Taxonomy" id="111012"/>
    <lineage>
        <taxon>Eukaryota</taxon>
        <taxon>Fungi</taxon>
        <taxon>Dikarya</taxon>
        <taxon>Ascomycota</taxon>
        <taxon>Pezizomycotina</taxon>
        <taxon>Dothideomycetes</taxon>
        <taxon>Dothideomycetidae</taxon>
        <taxon>Mycosphaerellales</taxon>
        <taxon>Mycosphaerellaceae</taxon>
        <taxon>Lecanosticta</taxon>
    </lineage>
</organism>
<evidence type="ECO:0000256" key="1">
    <source>
        <dbReference type="ARBA" id="ARBA00006484"/>
    </source>
</evidence>
<proteinExistence type="inferred from homology"/>
<keyword evidence="3" id="KW-0560">Oxidoreductase</keyword>
<dbReference type="PANTHER" id="PTHR44229:SF4">
    <property type="entry name" value="15-HYDROXYPROSTAGLANDIN DEHYDROGENASE [NAD(+)]"/>
    <property type="match status" value="1"/>
</dbReference>
<evidence type="ECO:0000256" key="3">
    <source>
        <dbReference type="ARBA" id="ARBA00023002"/>
    </source>
</evidence>
<dbReference type="SUPFAM" id="SSF51735">
    <property type="entry name" value="NAD(P)-binding Rossmann-fold domains"/>
    <property type="match status" value="1"/>
</dbReference>
<evidence type="ECO:0000256" key="2">
    <source>
        <dbReference type="ARBA" id="ARBA00022857"/>
    </source>
</evidence>
<reference evidence="5" key="1">
    <citation type="submission" date="2023-11" db="EMBL/GenBank/DDBJ databases">
        <authorList>
            <person name="Alioto T."/>
            <person name="Alioto T."/>
            <person name="Gomez Garrido J."/>
        </authorList>
    </citation>
    <scope>NUCLEOTIDE SEQUENCE</scope>
</reference>
<dbReference type="Proteomes" id="UP001296104">
    <property type="component" value="Unassembled WGS sequence"/>
</dbReference>
<dbReference type="AlphaFoldDB" id="A0AAI9ECK2"/>